<evidence type="ECO:0000256" key="14">
    <source>
        <dbReference type="ARBA" id="ARBA00022737"/>
    </source>
</evidence>
<feature type="compositionally biased region" description="Basic and acidic residues" evidence="33">
    <location>
        <begin position="871"/>
        <end position="880"/>
    </location>
</feature>
<evidence type="ECO:0000256" key="10">
    <source>
        <dbReference type="ARBA" id="ARBA00022676"/>
    </source>
</evidence>
<keyword evidence="22" id="KW-0804">Transcription</keyword>
<comment type="catalytic activity">
    <reaction evidence="28">
        <text>L-histidyl-[protein] + NAD(+) = N(tele)-(ADP-D-ribosyl)-L-histidyl-[protein] + nicotinamide + H(+)</text>
        <dbReference type="Rhea" id="RHEA:72071"/>
        <dbReference type="Rhea" id="RHEA-COMP:9745"/>
        <dbReference type="Rhea" id="RHEA-COMP:18085"/>
        <dbReference type="ChEBI" id="CHEBI:15378"/>
        <dbReference type="ChEBI" id="CHEBI:17154"/>
        <dbReference type="ChEBI" id="CHEBI:29979"/>
        <dbReference type="ChEBI" id="CHEBI:57540"/>
        <dbReference type="ChEBI" id="CHEBI:191398"/>
    </reaction>
    <physiologicalReaction direction="left-to-right" evidence="28">
        <dbReference type="Rhea" id="RHEA:72072"/>
    </physiologicalReaction>
</comment>
<dbReference type="GO" id="GO:0003950">
    <property type="term" value="F:NAD+ poly-ADP-ribosyltransferase activity"/>
    <property type="evidence" value="ECO:0007669"/>
    <property type="project" value="UniProtKB-UniRule"/>
</dbReference>
<dbReference type="GO" id="GO:0016779">
    <property type="term" value="F:nucleotidyltransferase activity"/>
    <property type="evidence" value="ECO:0007669"/>
    <property type="project" value="UniProtKB-KW"/>
</dbReference>
<dbReference type="GO" id="GO:0045087">
    <property type="term" value="P:innate immune response"/>
    <property type="evidence" value="ECO:0007669"/>
    <property type="project" value="UniProtKB-KW"/>
</dbReference>
<evidence type="ECO:0000256" key="4">
    <source>
        <dbReference type="ARBA" id="ARBA00008839"/>
    </source>
</evidence>
<keyword evidence="12" id="KW-0548">Nucleotidyltransferase</keyword>
<dbReference type="SUPFAM" id="SSF52113">
    <property type="entry name" value="BRCT domain"/>
    <property type="match status" value="1"/>
</dbReference>
<evidence type="ECO:0000256" key="22">
    <source>
        <dbReference type="ARBA" id="ARBA00023163"/>
    </source>
</evidence>
<dbReference type="Pfam" id="PF00533">
    <property type="entry name" value="BRCT"/>
    <property type="match status" value="1"/>
</dbReference>
<dbReference type="OrthoDB" id="429950at2759"/>
<dbReference type="InterPro" id="IPR036957">
    <property type="entry name" value="Znf_PARP_sf"/>
</dbReference>
<dbReference type="InParanoid" id="A0A6L2Q3J0"/>
<dbReference type="SMART" id="SM00773">
    <property type="entry name" value="WGR"/>
    <property type="match status" value="1"/>
</dbReference>
<dbReference type="InterPro" id="IPR005026">
    <property type="entry name" value="SAPAP"/>
</dbReference>
<dbReference type="InterPro" id="IPR049296">
    <property type="entry name" value="PARP1-like_PADR1_N"/>
</dbReference>
<dbReference type="Gene3D" id="1.20.142.10">
    <property type="entry name" value="Poly(ADP-ribose) polymerase, regulatory domain"/>
    <property type="match status" value="1"/>
</dbReference>
<evidence type="ECO:0000256" key="6">
    <source>
        <dbReference type="ARBA" id="ARBA00022490"/>
    </source>
</evidence>
<dbReference type="PROSITE" id="PS52007">
    <property type="entry name" value="PADR1"/>
    <property type="match status" value="1"/>
</dbReference>
<evidence type="ECO:0000259" key="38">
    <source>
        <dbReference type="PROSITE" id="PS51977"/>
    </source>
</evidence>
<dbReference type="GO" id="GO:0006302">
    <property type="term" value="P:double-strand break repair"/>
    <property type="evidence" value="ECO:0007669"/>
    <property type="project" value="TreeGrafter"/>
</dbReference>
<dbReference type="Gene3D" id="2.20.25.630">
    <property type="match status" value="1"/>
</dbReference>
<evidence type="ECO:0000256" key="26">
    <source>
        <dbReference type="ARBA" id="ARBA00024347"/>
    </source>
</evidence>
<dbReference type="GO" id="GO:0070212">
    <property type="term" value="P:protein poly-ADP-ribosylation"/>
    <property type="evidence" value="ECO:0007669"/>
    <property type="project" value="TreeGrafter"/>
</dbReference>
<keyword evidence="5" id="KW-0158">Chromosome</keyword>
<dbReference type="PROSITE" id="PS50172">
    <property type="entry name" value="BRCT"/>
    <property type="match status" value="1"/>
</dbReference>
<feature type="domain" description="BRCT" evidence="35">
    <location>
        <begin position="1043"/>
        <end position="1120"/>
    </location>
</feature>
<dbReference type="FunFam" id="3.90.228.10:FF:000002">
    <property type="entry name" value="Poly [ADP-ribose] polymerase"/>
    <property type="match status" value="1"/>
</dbReference>
<dbReference type="InterPro" id="IPR036930">
    <property type="entry name" value="WGR_dom_sf"/>
</dbReference>
<keyword evidence="23" id="KW-0539">Nucleus</keyword>
<evidence type="ECO:0000256" key="12">
    <source>
        <dbReference type="ARBA" id="ARBA00022695"/>
    </source>
</evidence>
<evidence type="ECO:0000256" key="27">
    <source>
        <dbReference type="ARBA" id="ARBA00033987"/>
    </source>
</evidence>
<keyword evidence="20 32" id="KW-0520">NAD</keyword>
<dbReference type="InterPro" id="IPR036616">
    <property type="entry name" value="Poly(ADP-ribose)pol_reg_dom_sf"/>
</dbReference>
<evidence type="ECO:0000256" key="32">
    <source>
        <dbReference type="RuleBase" id="RU362114"/>
    </source>
</evidence>
<evidence type="ECO:0000256" key="29">
    <source>
        <dbReference type="ARBA" id="ARBA00048339"/>
    </source>
</evidence>
<dbReference type="SMART" id="SM01335">
    <property type="entry name" value="PADR1"/>
    <property type="match status" value="1"/>
</dbReference>
<keyword evidence="40" id="KW-1185">Reference proteome</keyword>
<dbReference type="SUPFAM" id="SSF142921">
    <property type="entry name" value="WGR domain-like"/>
    <property type="match status" value="1"/>
</dbReference>
<keyword evidence="13" id="KW-0479">Metal-binding</keyword>
<feature type="domain" description="PARP-type" evidence="34">
    <location>
        <begin position="681"/>
        <end position="763"/>
    </location>
</feature>
<keyword evidence="18" id="KW-0391">Immunity</keyword>
<organism evidence="39 40">
    <name type="scientific">Coptotermes formosanus</name>
    <name type="common">Formosan subterranean termite</name>
    <dbReference type="NCBI Taxonomy" id="36987"/>
    <lineage>
        <taxon>Eukaryota</taxon>
        <taxon>Metazoa</taxon>
        <taxon>Ecdysozoa</taxon>
        <taxon>Arthropoda</taxon>
        <taxon>Hexapoda</taxon>
        <taxon>Insecta</taxon>
        <taxon>Pterygota</taxon>
        <taxon>Neoptera</taxon>
        <taxon>Polyneoptera</taxon>
        <taxon>Dictyoptera</taxon>
        <taxon>Blattodea</taxon>
        <taxon>Blattoidea</taxon>
        <taxon>Termitoidae</taxon>
        <taxon>Rhinotermitidae</taxon>
        <taxon>Coptotermes</taxon>
    </lineage>
</organism>
<dbReference type="Pfam" id="PF03359">
    <property type="entry name" value="GKAP"/>
    <property type="match status" value="1"/>
</dbReference>
<feature type="domain" description="WGR" evidence="38">
    <location>
        <begin position="1178"/>
        <end position="1275"/>
    </location>
</feature>
<dbReference type="InterPro" id="IPR004102">
    <property type="entry name" value="Poly(ADP-ribose)pol_reg_dom"/>
</dbReference>
<dbReference type="GO" id="GO:0008270">
    <property type="term" value="F:zinc ion binding"/>
    <property type="evidence" value="ECO:0007669"/>
    <property type="project" value="UniProtKB-KW"/>
</dbReference>
<comment type="catalytic activity">
    <reaction evidence="27">
        <text>NAD(+) + (ADP-D-ribosyl)n-acceptor = nicotinamide + (ADP-D-ribosyl)n+1-acceptor + H(+).</text>
        <dbReference type="EC" id="2.4.2.30"/>
    </reaction>
</comment>
<evidence type="ECO:0000256" key="16">
    <source>
        <dbReference type="ARBA" id="ARBA00022771"/>
    </source>
</evidence>
<feature type="region of interest" description="Disordered" evidence="33">
    <location>
        <begin position="758"/>
        <end position="779"/>
    </location>
</feature>
<proteinExistence type="inferred from homology"/>
<dbReference type="Pfam" id="PF21728">
    <property type="entry name" value="PADR1_N"/>
    <property type="match status" value="1"/>
</dbReference>
<dbReference type="GO" id="GO:0003677">
    <property type="term" value="F:DNA binding"/>
    <property type="evidence" value="ECO:0007669"/>
    <property type="project" value="UniProtKB-KW"/>
</dbReference>
<dbReference type="FunFam" id="1.20.142.10:FF:000001">
    <property type="entry name" value="Poly [ADP-ribose] polymerase"/>
    <property type="match status" value="1"/>
</dbReference>
<accession>A0A6L2Q3J0</accession>
<evidence type="ECO:0000256" key="24">
    <source>
        <dbReference type="ARBA" id="ARBA00024159"/>
    </source>
</evidence>
<evidence type="ECO:0000256" key="31">
    <source>
        <dbReference type="ARBA" id="ARBA00071874"/>
    </source>
</evidence>
<dbReference type="PROSITE" id="PS51059">
    <property type="entry name" value="PARP_CATALYTIC"/>
    <property type="match status" value="1"/>
</dbReference>
<dbReference type="Pfam" id="PF02877">
    <property type="entry name" value="PARP_reg"/>
    <property type="match status" value="1"/>
</dbReference>
<keyword evidence="14" id="KW-0677">Repeat</keyword>
<keyword evidence="11 32" id="KW-0808">Transferase</keyword>
<dbReference type="SUPFAM" id="SSF57716">
    <property type="entry name" value="Glucocorticoid receptor-like (DNA-binding domain)"/>
    <property type="match status" value="2"/>
</dbReference>
<dbReference type="InterPro" id="IPR008893">
    <property type="entry name" value="WGR_domain"/>
</dbReference>
<reference evidence="40" key="1">
    <citation type="submission" date="2020-01" db="EMBL/GenBank/DDBJ databases">
        <title>Draft genome sequence of the Termite Coptotermes fromosanus.</title>
        <authorList>
            <person name="Itakura S."/>
            <person name="Yosikawa Y."/>
            <person name="Umezawa K."/>
        </authorList>
    </citation>
    <scope>NUCLEOTIDE SEQUENCE [LARGE SCALE GENOMIC DNA]</scope>
</reference>
<keyword evidence="9" id="KW-0399">Innate immunity</keyword>
<evidence type="ECO:0000256" key="11">
    <source>
        <dbReference type="ARBA" id="ARBA00022679"/>
    </source>
</evidence>
<dbReference type="GO" id="GO:0005694">
    <property type="term" value="C:chromosome"/>
    <property type="evidence" value="ECO:0007669"/>
    <property type="project" value="UniProtKB-SubCell"/>
</dbReference>
<dbReference type="FunFam" id="3.40.50.10190:FF:000051">
    <property type="entry name" value="Poly [ADP-ribose] polymerase"/>
    <property type="match status" value="1"/>
</dbReference>
<dbReference type="SMART" id="SM00292">
    <property type="entry name" value="BRCT"/>
    <property type="match status" value="1"/>
</dbReference>
<evidence type="ECO:0000256" key="8">
    <source>
        <dbReference type="ARBA" id="ARBA00022533"/>
    </source>
</evidence>
<dbReference type="SUPFAM" id="SSF47587">
    <property type="entry name" value="Domain of poly(ADP-ribose) polymerase"/>
    <property type="match status" value="1"/>
</dbReference>
<dbReference type="InterPro" id="IPR050800">
    <property type="entry name" value="ARTD/PARP"/>
</dbReference>
<dbReference type="InterPro" id="IPR036420">
    <property type="entry name" value="BRCT_dom_sf"/>
</dbReference>
<evidence type="ECO:0000256" key="20">
    <source>
        <dbReference type="ARBA" id="ARBA00023027"/>
    </source>
</evidence>
<dbReference type="InterPro" id="IPR012982">
    <property type="entry name" value="PARP1-like_PADR1_Zn_ribbon"/>
</dbReference>
<feature type="domain" description="PARP-type" evidence="34">
    <location>
        <begin position="789"/>
        <end position="875"/>
    </location>
</feature>
<feature type="domain" description="PARP alpha-helical" evidence="37">
    <location>
        <begin position="1296"/>
        <end position="1413"/>
    </location>
</feature>
<evidence type="ECO:0000259" key="34">
    <source>
        <dbReference type="PROSITE" id="PS50064"/>
    </source>
</evidence>
<sequence>MNSKFRDHYKKNGVLCSDAGKYKRAQQKLEDRRASRIDHFSRQRDLIGLIDDSETRKIAVDARKLKLQKWKEEKEKLQKWKEEKQRHKLLKKASEKPVFKCGIVHHKVGSPYLNDISNMNYTKRAMKMSSMPAKCEGQKVIHKSCTLKTNAFTDNKERSFAPPNFKFKLFYISTDSCVNGFRSNASDANKAVPSTKRNNSPVQEESLRRVTRSQTRACNQSVQVKLMLCTLLLACTQNKFSVFVSESRGINNSNLETAKERATPKQDLQVIRHENNEDSTEPSDREVVEKPHTSESHVTSEAVSTPDIKMPCFPFQYSPFVTMQRGSSGRRSRLLKDMSKQNLQNVNKVNDSSSLGTSASSSHALDQAYNNQHHGVLYFRTVLDNAVSRLEDMCQEWLHIQGSVPDLPPEASDLISAAVGQTQLLLRSKFSQFRDLINKCEKSLEGETEELVTCSDLEGFWDMVFIQVEDVDIRFNKLQKLKLNNWTEETEAVEAKQPLTRGLKKSKNFQKPAQSSLRAMIMAARKRKQQVEMSENIGDISVNPACTPEKAGVTTRLSTRQSQTPQLQHMLLQQNRRHSQRLRRESSPFIEKVMHMAEGHNISVPKVQFSEVTDSSRSHRIPLPNQTPRKSILKPALFSPLKATKTTLNNDDVTVNESRRLTRRSAHLFIQAQDMSDDLPYRAEYAKSGRASCKGCKNPIAKDTLRLAVMVQSPMFDGKTPHWYHFMCFFGRQRPKTVGDISHFESLRWEDQEKIKAKIGSGGGNTVGSSKGKGKKRTAATANSGLKDFTVEYAKSSRSTCRGCEEKIMKDELRISKKDFESENAKMYGGQERWHHVECFAKLRDQLEFWESGDCLPGIKTLKKEDQQLVKEKLPKKPADEADGLTAPKKRKSGKEDKIKEQSKLMYKYRDQLKKALRKKDLQYLLEYNDQDIPSGEDRMLDRLSDIMTFGALERCDECKAGQFVFRSGVGYQCHGDLTGWTKCQNTTLEPKRKPFRVPPELSLDHEFLEKYKYVARKRTIELHTPSAATHSNSSSSTPEVQRTGLPLKNMEFVILGKTTRSKDELKKEIKKLGGKLVTNIHDRLAAVISTPDELQKMNKKMEEVKACDIQVLPEDFLDEAKSGGVMALITKKNISSWGSDVSTSVSFCVFTKSMPSKMKLQLKGGAAVDPDSKLVDVAHVYRKKHDIYNAVLGMTDIQSGKNSYYKLQVLESDAGNRYWLFRSWGRIGTIIGGNKLEKKDSLQEALRHFESLYEEKTGNMWSSRKHFQKVPGRFFPVDLDYTQVSLNCMSNSSISCKLALPVQELIKLLFDVNLMKQVMLEFELDLQKMPLGKLSKKQIQQAYSVLSDLQELIKNGGPDSRFLDASNRFYTLIPHDFGIENPPVLNSEEMIKQKLEMLDSLMEIEIAYSMLQTKSDAEGDVHPLDAHYAKLNTHIEVLDKQTDEFVLLQQYVKNTHAATHTQYDLEILEVFKVARNGEEKRYKPFRKLHNRKLLWHGSRLTNFAGILSQGLRIAPPEAPVTGYMFGKGIYFADMVSKSANYCCTSPDNSVGLMLLCEVALGNMHECKAADYIEKLPKNKHSTKGLGRTEPDPEASVTWKDGVEVPVGKGVPTGRNAKEGKSLLDEVVGSSAVLPDIATDMIQSAGGFRQ</sequence>
<dbReference type="PROSITE" id="PS51977">
    <property type="entry name" value="WGR"/>
    <property type="match status" value="1"/>
</dbReference>
<evidence type="ECO:0000256" key="9">
    <source>
        <dbReference type="ARBA" id="ARBA00022588"/>
    </source>
</evidence>
<keyword evidence="19" id="KW-0805">Transcription regulation</keyword>
<evidence type="ECO:0000313" key="40">
    <source>
        <dbReference type="Proteomes" id="UP000502823"/>
    </source>
</evidence>
<evidence type="ECO:0000256" key="21">
    <source>
        <dbReference type="ARBA" id="ARBA00023125"/>
    </source>
</evidence>
<dbReference type="FunCoup" id="A0A6L2Q3J0">
    <property type="interactions" value="457"/>
</dbReference>
<keyword evidence="6" id="KW-0963">Cytoplasm</keyword>
<evidence type="ECO:0000259" key="35">
    <source>
        <dbReference type="PROSITE" id="PS50172"/>
    </source>
</evidence>
<evidence type="ECO:0000256" key="18">
    <source>
        <dbReference type="ARBA" id="ARBA00022859"/>
    </source>
</evidence>
<dbReference type="InterPro" id="IPR001357">
    <property type="entry name" value="BRCT_dom"/>
</dbReference>
<dbReference type="CDD" id="cd08001">
    <property type="entry name" value="WGR_PARP1_like"/>
    <property type="match status" value="1"/>
</dbReference>
<comment type="similarity">
    <text evidence="26">Belongs to the ARTD/PARP family.</text>
</comment>
<dbReference type="Gene3D" id="3.40.50.10190">
    <property type="entry name" value="BRCT domain"/>
    <property type="match status" value="1"/>
</dbReference>
<keyword evidence="7" id="KW-1017">Isopeptide bond</keyword>
<dbReference type="GO" id="GO:0005730">
    <property type="term" value="C:nucleolus"/>
    <property type="evidence" value="ECO:0007669"/>
    <property type="project" value="UniProtKB-SubCell"/>
</dbReference>
<dbReference type="CDD" id="cd01437">
    <property type="entry name" value="parp_like"/>
    <property type="match status" value="1"/>
</dbReference>
<dbReference type="InterPro" id="IPR038650">
    <property type="entry name" value="PADR1_C_dom_sf"/>
</dbReference>
<dbReference type="GO" id="GO:0023052">
    <property type="term" value="P:signaling"/>
    <property type="evidence" value="ECO:0007669"/>
    <property type="project" value="InterPro"/>
</dbReference>
<feature type="region of interest" description="Disordered" evidence="33">
    <location>
        <begin position="871"/>
        <end position="899"/>
    </location>
</feature>
<evidence type="ECO:0000256" key="33">
    <source>
        <dbReference type="SAM" id="MobiDB-lite"/>
    </source>
</evidence>
<evidence type="ECO:0000256" key="7">
    <source>
        <dbReference type="ARBA" id="ARBA00022499"/>
    </source>
</evidence>
<comment type="catalytic activity">
    <reaction evidence="29">
        <text>L-tyrosyl-[protein] + NAD(+) = O-(ADP-D-ribosyl)-L-tyrosyl-[protein] + nicotinamide + H(+)</text>
        <dbReference type="Rhea" id="RHEA:58236"/>
        <dbReference type="Rhea" id="RHEA-COMP:10136"/>
        <dbReference type="Rhea" id="RHEA-COMP:15092"/>
        <dbReference type="ChEBI" id="CHEBI:15378"/>
        <dbReference type="ChEBI" id="CHEBI:17154"/>
        <dbReference type="ChEBI" id="CHEBI:46858"/>
        <dbReference type="ChEBI" id="CHEBI:57540"/>
        <dbReference type="ChEBI" id="CHEBI:142557"/>
    </reaction>
    <physiologicalReaction direction="left-to-right" evidence="29">
        <dbReference type="Rhea" id="RHEA:58237"/>
    </physiologicalReaction>
</comment>
<comment type="similarity">
    <text evidence="4">Belongs to the SAPAP family.</text>
</comment>
<dbReference type="CDD" id="cd17747">
    <property type="entry name" value="BRCT_PARP1"/>
    <property type="match status" value="1"/>
</dbReference>
<comment type="catalytic activity">
    <reaction evidence="30">
        <text>L-seryl-[protein] + NAD(+) = O-(ADP-D-ribosyl)-L-seryl-[protein] + nicotinamide + H(+)</text>
        <dbReference type="Rhea" id="RHEA:58232"/>
        <dbReference type="Rhea" id="RHEA-COMP:9863"/>
        <dbReference type="Rhea" id="RHEA-COMP:15091"/>
        <dbReference type="ChEBI" id="CHEBI:15378"/>
        <dbReference type="ChEBI" id="CHEBI:17154"/>
        <dbReference type="ChEBI" id="CHEBI:29999"/>
        <dbReference type="ChEBI" id="CHEBI:57540"/>
        <dbReference type="ChEBI" id="CHEBI:142556"/>
    </reaction>
    <physiologicalReaction direction="left-to-right" evidence="30">
        <dbReference type="Rhea" id="RHEA:58233"/>
    </physiologicalReaction>
</comment>
<keyword evidence="15" id="KW-0013">ADP-ribosylation</keyword>
<dbReference type="Pfam" id="PF00644">
    <property type="entry name" value="PARP"/>
    <property type="match status" value="1"/>
</dbReference>
<keyword evidence="8" id="KW-0021">Allosteric enzyme</keyword>
<keyword evidence="17" id="KW-0862">Zinc</keyword>
<dbReference type="InterPro" id="IPR012317">
    <property type="entry name" value="Poly(ADP-ribose)pol_cat_dom"/>
</dbReference>
<evidence type="ECO:0000256" key="2">
    <source>
        <dbReference type="ARBA" id="ARBA00004514"/>
    </source>
</evidence>
<evidence type="ECO:0000256" key="1">
    <source>
        <dbReference type="ARBA" id="ARBA00004286"/>
    </source>
</evidence>
<evidence type="ECO:0000256" key="3">
    <source>
        <dbReference type="ARBA" id="ARBA00004604"/>
    </source>
</evidence>
<gene>
    <name evidence="39" type="ORF">Cfor_01201</name>
</gene>
<dbReference type="EMBL" id="BLKM01012993">
    <property type="protein sequence ID" value="GFG38530.1"/>
    <property type="molecule type" value="Genomic_DNA"/>
</dbReference>
<keyword evidence="10 32" id="KW-0328">Glycosyltransferase</keyword>
<keyword evidence="16" id="KW-0863">Zinc-finger</keyword>
<dbReference type="PROSITE" id="PS50064">
    <property type="entry name" value="ZF_PARP_2"/>
    <property type="match status" value="2"/>
</dbReference>
<dbReference type="Pfam" id="PF05406">
    <property type="entry name" value="WGR"/>
    <property type="match status" value="1"/>
</dbReference>
<dbReference type="Gene3D" id="3.90.228.10">
    <property type="match status" value="1"/>
</dbReference>
<dbReference type="EC" id="2.4.2.-" evidence="32"/>
<feature type="region of interest" description="Disordered" evidence="33">
    <location>
        <begin position="255"/>
        <end position="303"/>
    </location>
</feature>
<dbReference type="GO" id="GO:0005829">
    <property type="term" value="C:cytosol"/>
    <property type="evidence" value="ECO:0007669"/>
    <property type="project" value="UniProtKB-SubCell"/>
</dbReference>
<comment type="catalytic activity">
    <reaction evidence="25">
        <text>L-aspartyl-[protein] + NAD(+) = 4-O-(ADP-D-ribosyl)-L-aspartyl-[protein] + nicotinamide</text>
        <dbReference type="Rhea" id="RHEA:54424"/>
        <dbReference type="Rhea" id="RHEA-COMP:9867"/>
        <dbReference type="Rhea" id="RHEA-COMP:13832"/>
        <dbReference type="ChEBI" id="CHEBI:17154"/>
        <dbReference type="ChEBI" id="CHEBI:29961"/>
        <dbReference type="ChEBI" id="CHEBI:57540"/>
        <dbReference type="ChEBI" id="CHEBI:138102"/>
    </reaction>
    <physiologicalReaction direction="left-to-right" evidence="25">
        <dbReference type="Rhea" id="RHEA:54425"/>
    </physiologicalReaction>
</comment>
<evidence type="ECO:0000256" key="28">
    <source>
        <dbReference type="ARBA" id="ARBA00048241"/>
    </source>
</evidence>
<evidence type="ECO:0000256" key="30">
    <source>
        <dbReference type="ARBA" id="ARBA00048575"/>
    </source>
</evidence>
<evidence type="ECO:0000313" key="39">
    <source>
        <dbReference type="EMBL" id="GFG38530.1"/>
    </source>
</evidence>
<evidence type="ECO:0000256" key="23">
    <source>
        <dbReference type="ARBA" id="ARBA00023242"/>
    </source>
</evidence>
<evidence type="ECO:0000259" key="37">
    <source>
        <dbReference type="PROSITE" id="PS51060"/>
    </source>
</evidence>
<comment type="caution">
    <text evidence="39">The sequence shown here is derived from an EMBL/GenBank/DDBJ whole genome shotgun (WGS) entry which is preliminary data.</text>
</comment>
<comment type="catalytic activity">
    <reaction evidence="24">
        <text>L-glutamyl-[protein] + NAD(+) = 5-O-(ADP-D-ribosyl)-L-glutamyl-[protein] + nicotinamide</text>
        <dbReference type="Rhea" id="RHEA:58224"/>
        <dbReference type="Rhea" id="RHEA-COMP:10208"/>
        <dbReference type="Rhea" id="RHEA-COMP:15089"/>
        <dbReference type="ChEBI" id="CHEBI:17154"/>
        <dbReference type="ChEBI" id="CHEBI:29973"/>
        <dbReference type="ChEBI" id="CHEBI:57540"/>
        <dbReference type="ChEBI" id="CHEBI:142540"/>
    </reaction>
    <physiologicalReaction direction="left-to-right" evidence="24">
        <dbReference type="Rhea" id="RHEA:58225"/>
    </physiologicalReaction>
</comment>
<evidence type="ECO:0000259" key="36">
    <source>
        <dbReference type="PROSITE" id="PS51059"/>
    </source>
</evidence>
<dbReference type="Gene3D" id="1.10.20.130">
    <property type="match status" value="1"/>
</dbReference>
<dbReference type="SMART" id="SM01336">
    <property type="entry name" value="zf-PARP"/>
    <property type="match status" value="2"/>
</dbReference>
<protein>
    <recommendedName>
        <fullName evidence="31 32">Poly [ADP-ribose] polymerase</fullName>
        <shortName evidence="32">PARP</shortName>
        <ecNumber evidence="32">2.4.2.-</ecNumber>
    </recommendedName>
</protein>
<evidence type="ECO:0000256" key="13">
    <source>
        <dbReference type="ARBA" id="ARBA00022723"/>
    </source>
</evidence>
<evidence type="ECO:0000256" key="5">
    <source>
        <dbReference type="ARBA" id="ARBA00022454"/>
    </source>
</evidence>
<dbReference type="Proteomes" id="UP000502823">
    <property type="component" value="Unassembled WGS sequence"/>
</dbReference>
<feature type="compositionally biased region" description="Basic and acidic residues" evidence="33">
    <location>
        <begin position="257"/>
        <end position="295"/>
    </location>
</feature>
<dbReference type="Gene3D" id="3.30.1740.10">
    <property type="entry name" value="Zinc finger, PARP-type"/>
    <property type="match status" value="2"/>
</dbReference>
<evidence type="ECO:0000256" key="15">
    <source>
        <dbReference type="ARBA" id="ARBA00022765"/>
    </source>
</evidence>
<evidence type="ECO:0000256" key="25">
    <source>
        <dbReference type="ARBA" id="ARBA00024164"/>
    </source>
</evidence>
<evidence type="ECO:0000256" key="19">
    <source>
        <dbReference type="ARBA" id="ARBA00023015"/>
    </source>
</evidence>
<dbReference type="PROSITE" id="PS51060">
    <property type="entry name" value="PARP_ALPHA_HD"/>
    <property type="match status" value="1"/>
</dbReference>
<dbReference type="Pfam" id="PF08063">
    <property type="entry name" value="Zn_ribbon_PADR1"/>
    <property type="match status" value="1"/>
</dbReference>
<dbReference type="Pfam" id="PF00645">
    <property type="entry name" value="zf-PARP"/>
    <property type="match status" value="2"/>
</dbReference>
<name>A0A6L2Q3J0_COPFO</name>
<dbReference type="InterPro" id="IPR001510">
    <property type="entry name" value="Znf_PARP"/>
</dbReference>
<dbReference type="PANTHER" id="PTHR10459:SF112">
    <property type="entry name" value="POLY [ADP-RIBOSE] POLYMERASE 1"/>
    <property type="match status" value="1"/>
</dbReference>
<dbReference type="SUPFAM" id="SSF56399">
    <property type="entry name" value="ADP-ribosylation"/>
    <property type="match status" value="1"/>
</dbReference>
<dbReference type="FunFam" id="3.30.1740.10:FF:000004">
    <property type="entry name" value="Poly [ADP-ribose] polymerase"/>
    <property type="match status" value="1"/>
</dbReference>
<comment type="subcellular location">
    <subcellularLocation>
        <location evidence="1">Chromosome</location>
    </subcellularLocation>
    <subcellularLocation>
        <location evidence="2">Cytoplasm</location>
        <location evidence="2">Cytosol</location>
    </subcellularLocation>
    <subcellularLocation>
        <location evidence="3">Nucleus</location>
        <location evidence="3">Nucleolus</location>
    </subcellularLocation>
</comment>
<dbReference type="GO" id="GO:1990404">
    <property type="term" value="F:NAD+-protein mono-ADP-ribosyltransferase activity"/>
    <property type="evidence" value="ECO:0007669"/>
    <property type="project" value="TreeGrafter"/>
</dbReference>
<feature type="domain" description="PARP catalytic" evidence="36">
    <location>
        <begin position="1423"/>
        <end position="1650"/>
    </location>
</feature>
<dbReference type="PROSITE" id="PS00347">
    <property type="entry name" value="ZF_PARP_1"/>
    <property type="match status" value="1"/>
</dbReference>
<keyword evidence="21" id="KW-0238">DNA-binding</keyword>
<evidence type="ECO:0000256" key="17">
    <source>
        <dbReference type="ARBA" id="ARBA00022833"/>
    </source>
</evidence>
<dbReference type="PANTHER" id="PTHR10459">
    <property type="entry name" value="DNA LIGASE"/>
    <property type="match status" value="1"/>
</dbReference>